<dbReference type="Proteomes" id="UP000887580">
    <property type="component" value="Unplaced"/>
</dbReference>
<reference evidence="2" key="1">
    <citation type="submission" date="2022-11" db="UniProtKB">
        <authorList>
            <consortium name="WormBaseParasite"/>
        </authorList>
    </citation>
    <scope>IDENTIFICATION</scope>
</reference>
<sequence>MGDTRLQSFRLTTDELAGSPLAPNILPVLMHARLFGIPLEFVNFVIALITFSCSYPSVFWRVNKAFSLWFSLHFIFYIADFIFSYLEFCILFRIQETNHHSIRPIGLGAHLSALYPKIFFHPLSIIAEYLVTIVLMHMGPVILYSYGYQKYFVAVKTLQNKNRERAQNAVSDDYGEIRRQQRVEDSVNDLCCSGYGPNVIATLYLIVLAGVKIPAIVGTINLYEHDQKPLLLTCFAVNAAYLFSWLIFWVGFTFKGYWDFKVLYRVQEFLNIQSAHKLNFGTIAGKAPSELKNALIMMQGDHMYVTDDPLAKQSLMRHALKTNTHDEVYWLRANQSPTTRKAIFEEGKGTPEMTRLLGASVRRQSSGNTPLIGNQSPTILTYHHPNRSLRGLPPQPPHSMVNYADDSMMQQNFGTIQRSQYGPGMRAVNLQTATLGRPHHPESYASINKNAAFVNTPNSIQRRESHNRGDNIENVTYGNNALYSTYARTPQQNLHYMPSQTPTNPIYGTYATQQRQSSEPIHNGHTENGINSVKASPLLNDKKLNNTPSPLLNDKKLNNTPRDLTYQRLGNLSSFNTSNPNRPQVNARLPPTGLNSQTQQTNVIYKPTISASSSQQDSCFTPVSSTSQGSAGNFSSSHTPTASSPIASARFNGTSSQVYGRIDHETRGGSEPHNSNIYGTQTLTKSSLSTGSTSKIGVTPLRMPIKSTTVSITRHHDDSANYSLSSSNDSADKKMTSNNFNPEYATSVV</sequence>
<dbReference type="WBParaSite" id="PS1159_v2.g24160.t4">
    <property type="protein sequence ID" value="PS1159_v2.g24160.t4"/>
    <property type="gene ID" value="PS1159_v2.g24160"/>
</dbReference>
<protein>
    <submittedName>
        <fullName evidence="2">Uncharacterized protein</fullName>
    </submittedName>
</protein>
<proteinExistence type="predicted"/>
<accession>A0AC35G6X1</accession>
<evidence type="ECO:0000313" key="1">
    <source>
        <dbReference type="Proteomes" id="UP000887580"/>
    </source>
</evidence>
<evidence type="ECO:0000313" key="2">
    <source>
        <dbReference type="WBParaSite" id="PS1159_v2.g24160.t4"/>
    </source>
</evidence>
<name>A0AC35G6X1_9BILA</name>
<organism evidence="1 2">
    <name type="scientific">Panagrolaimus sp. PS1159</name>
    <dbReference type="NCBI Taxonomy" id="55785"/>
    <lineage>
        <taxon>Eukaryota</taxon>
        <taxon>Metazoa</taxon>
        <taxon>Ecdysozoa</taxon>
        <taxon>Nematoda</taxon>
        <taxon>Chromadorea</taxon>
        <taxon>Rhabditida</taxon>
        <taxon>Tylenchina</taxon>
        <taxon>Panagrolaimomorpha</taxon>
        <taxon>Panagrolaimoidea</taxon>
        <taxon>Panagrolaimidae</taxon>
        <taxon>Panagrolaimus</taxon>
    </lineage>
</organism>